<evidence type="ECO:0000256" key="1">
    <source>
        <dbReference type="SAM" id="Phobius"/>
    </source>
</evidence>
<keyword evidence="1" id="KW-0472">Membrane</keyword>
<keyword evidence="1" id="KW-0812">Transmembrane</keyword>
<proteinExistence type="predicted"/>
<organism evidence="2">
    <name type="scientific">Anguilla anguilla</name>
    <name type="common">European freshwater eel</name>
    <name type="synonym">Muraena anguilla</name>
    <dbReference type="NCBI Taxonomy" id="7936"/>
    <lineage>
        <taxon>Eukaryota</taxon>
        <taxon>Metazoa</taxon>
        <taxon>Chordata</taxon>
        <taxon>Craniata</taxon>
        <taxon>Vertebrata</taxon>
        <taxon>Euteleostomi</taxon>
        <taxon>Actinopterygii</taxon>
        <taxon>Neopterygii</taxon>
        <taxon>Teleostei</taxon>
        <taxon>Anguilliformes</taxon>
        <taxon>Anguillidae</taxon>
        <taxon>Anguilla</taxon>
    </lineage>
</organism>
<protein>
    <submittedName>
        <fullName evidence="2">Uncharacterized protein</fullName>
    </submittedName>
</protein>
<dbReference type="AlphaFoldDB" id="A0A0E9XNU5"/>
<keyword evidence="1" id="KW-1133">Transmembrane helix</keyword>
<accession>A0A0E9XNU5</accession>
<feature type="transmembrane region" description="Helical" evidence="1">
    <location>
        <begin position="40"/>
        <end position="58"/>
    </location>
</feature>
<sequence>MTKIYILAHTTNRILRRNSTFDNCCLLFRSSFCCVKPDLVFLWNALGNIFFAEVAIRFQMKSNPGFSTILPVTFKNSTFLVIAFLVVRTTRHFTVIFQIYLTPENGT</sequence>
<reference evidence="2" key="2">
    <citation type="journal article" date="2015" name="Fish Shellfish Immunol.">
        <title>Early steps in the European eel (Anguilla anguilla)-Vibrio vulnificus interaction in the gills: Role of the RtxA13 toxin.</title>
        <authorList>
            <person name="Callol A."/>
            <person name="Pajuelo D."/>
            <person name="Ebbesson L."/>
            <person name="Teles M."/>
            <person name="MacKenzie S."/>
            <person name="Amaro C."/>
        </authorList>
    </citation>
    <scope>NUCLEOTIDE SEQUENCE</scope>
</reference>
<dbReference type="EMBL" id="GBXM01005214">
    <property type="protein sequence ID" value="JAI03364.1"/>
    <property type="molecule type" value="Transcribed_RNA"/>
</dbReference>
<evidence type="ECO:0000313" key="2">
    <source>
        <dbReference type="EMBL" id="JAI03364.1"/>
    </source>
</evidence>
<name>A0A0E9XNU5_ANGAN</name>
<reference evidence="2" key="1">
    <citation type="submission" date="2014-11" db="EMBL/GenBank/DDBJ databases">
        <authorList>
            <person name="Amaro Gonzalez C."/>
        </authorList>
    </citation>
    <scope>NUCLEOTIDE SEQUENCE</scope>
</reference>